<organism evidence="2 3">
    <name type="scientific">Denitrovibrio acetiphilus (strain DSM 12809 / NBRC 114555 / N2460)</name>
    <dbReference type="NCBI Taxonomy" id="522772"/>
    <lineage>
        <taxon>Bacteria</taxon>
        <taxon>Pseudomonadati</taxon>
        <taxon>Deferribacterota</taxon>
        <taxon>Deferribacteres</taxon>
        <taxon>Deferribacterales</taxon>
        <taxon>Geovibrionaceae</taxon>
        <taxon>Denitrovibrio</taxon>
    </lineage>
</organism>
<dbReference type="HOGENOM" id="CLU_081246_0_0_0"/>
<dbReference type="EMBL" id="CP001968">
    <property type="protein sequence ID" value="ADD67646.1"/>
    <property type="molecule type" value="Genomic_DNA"/>
</dbReference>
<dbReference type="Proteomes" id="UP000002012">
    <property type="component" value="Chromosome"/>
</dbReference>
<dbReference type="OrthoDB" id="9790652at2"/>
<dbReference type="GO" id="GO:0008080">
    <property type="term" value="F:N-acetyltransferase activity"/>
    <property type="evidence" value="ECO:0007669"/>
    <property type="project" value="InterPro"/>
</dbReference>
<dbReference type="Pfam" id="PF00583">
    <property type="entry name" value="Acetyltransf_1"/>
    <property type="match status" value="1"/>
</dbReference>
<dbReference type="STRING" id="522772.Dacet_0866"/>
<reference evidence="2 3" key="1">
    <citation type="journal article" date="2010" name="Stand. Genomic Sci.">
        <title>Complete genome sequence of Denitrovibrio acetiphilus type strain (N2460).</title>
        <authorList>
            <person name="Kiss H."/>
            <person name="Lang E."/>
            <person name="Lapidus A."/>
            <person name="Copeland A."/>
            <person name="Nolan M."/>
            <person name="Glavina Del Rio T."/>
            <person name="Chen F."/>
            <person name="Lucas S."/>
            <person name="Tice H."/>
            <person name="Cheng J.F."/>
            <person name="Han C."/>
            <person name="Goodwin L."/>
            <person name="Pitluck S."/>
            <person name="Liolios K."/>
            <person name="Pati A."/>
            <person name="Ivanova N."/>
            <person name="Mavromatis K."/>
            <person name="Chen A."/>
            <person name="Palaniappan K."/>
            <person name="Land M."/>
            <person name="Hauser L."/>
            <person name="Chang Y.J."/>
            <person name="Jeffries C.D."/>
            <person name="Detter J.C."/>
            <person name="Brettin T."/>
            <person name="Spring S."/>
            <person name="Rohde M."/>
            <person name="Goker M."/>
            <person name="Woyke T."/>
            <person name="Bristow J."/>
            <person name="Eisen J.A."/>
            <person name="Markowitz V."/>
            <person name="Hugenholtz P."/>
            <person name="Kyrpides N.C."/>
            <person name="Klenk H.P."/>
        </authorList>
    </citation>
    <scope>NUCLEOTIDE SEQUENCE [LARGE SCALE GENOMIC DNA]</scope>
    <source>
        <strain evidence="3">DSM 12809 / NBRC 114555 / N2460</strain>
    </source>
</reference>
<dbReference type="NCBIfam" id="TIGR03827">
    <property type="entry name" value="GNAT_ablB"/>
    <property type="match status" value="1"/>
</dbReference>
<dbReference type="CDD" id="cd04301">
    <property type="entry name" value="NAT_SF"/>
    <property type="match status" value="1"/>
</dbReference>
<dbReference type="AlphaFoldDB" id="D4H600"/>
<dbReference type="InterPro" id="IPR000182">
    <property type="entry name" value="GNAT_dom"/>
</dbReference>
<sequence length="270" mass="30939">MDEIITVGNSQIQHGKHNDRAYILSFSEEDGNATVDIVELLARKQGYSKIIAKVPKTRVALFEKKNYVTEGQLENSMYEQYFFVAKYLSEKRRDVQNMDEIKDVISTALSCDSKETSGNFEIRSLNENDIDAQIAIYKTVFKSYPFPIYYRDFIMEMMDSHVTYYGVFENGEMIATSSAEVDNKSGLAEMTDFATLPEHRGKGFAVSLLQQMEKDLEQRGIRSFFTIARSVSYGMNKTFARCGYSYSGTLYNNTNINGDIESMNIWYKVI</sequence>
<accession>D4H600</accession>
<dbReference type="eggNOG" id="COG0456">
    <property type="taxonomic scope" value="Bacteria"/>
</dbReference>
<proteinExistence type="predicted"/>
<keyword evidence="3" id="KW-1185">Reference proteome</keyword>
<dbReference type="Gene3D" id="3.40.630.30">
    <property type="match status" value="1"/>
</dbReference>
<dbReference type="KEGG" id="dap:Dacet_0866"/>
<dbReference type="InterPro" id="IPR022525">
    <property type="entry name" value="GNAT_AblB"/>
</dbReference>
<protein>
    <submittedName>
        <fullName evidence="2">GCN5-related N-acetyltransferase</fullName>
    </submittedName>
</protein>
<evidence type="ECO:0000313" key="2">
    <source>
        <dbReference type="EMBL" id="ADD67646.1"/>
    </source>
</evidence>
<dbReference type="PROSITE" id="PS51186">
    <property type="entry name" value="GNAT"/>
    <property type="match status" value="1"/>
</dbReference>
<dbReference type="InterPro" id="IPR016181">
    <property type="entry name" value="Acyl_CoA_acyltransferase"/>
</dbReference>
<gene>
    <name evidence="2" type="ordered locus">Dacet_0866</name>
</gene>
<evidence type="ECO:0000259" key="1">
    <source>
        <dbReference type="PROSITE" id="PS51186"/>
    </source>
</evidence>
<keyword evidence="2" id="KW-0808">Transferase</keyword>
<dbReference type="SUPFAM" id="SSF55729">
    <property type="entry name" value="Acyl-CoA N-acyltransferases (Nat)"/>
    <property type="match status" value="1"/>
</dbReference>
<dbReference type="PaxDb" id="522772-Dacet_0866"/>
<feature type="domain" description="N-acetyltransferase" evidence="1">
    <location>
        <begin position="120"/>
        <end position="266"/>
    </location>
</feature>
<dbReference type="RefSeq" id="WP_013010177.1">
    <property type="nucleotide sequence ID" value="NC_013943.1"/>
</dbReference>
<name>D4H600_DENA2</name>
<evidence type="ECO:0000313" key="3">
    <source>
        <dbReference type="Proteomes" id="UP000002012"/>
    </source>
</evidence>
<dbReference type="InParanoid" id="D4H600"/>